<protein>
    <submittedName>
        <fullName evidence="1">SAM-dependent methyltransferase</fullName>
    </submittedName>
</protein>
<accession>A0A7X2NQ71</accession>
<dbReference type="SUPFAM" id="SSF53335">
    <property type="entry name" value="S-adenosyl-L-methionine-dependent methyltransferases"/>
    <property type="match status" value="1"/>
</dbReference>
<dbReference type="Pfam" id="PF04816">
    <property type="entry name" value="TrmK"/>
    <property type="match status" value="1"/>
</dbReference>
<dbReference type="InterPro" id="IPR006901">
    <property type="entry name" value="TrmK"/>
</dbReference>
<evidence type="ECO:0000313" key="1">
    <source>
        <dbReference type="EMBL" id="MSS57390.1"/>
    </source>
</evidence>
<dbReference type="PIRSF" id="PIRSF018637">
    <property type="entry name" value="TrmK"/>
    <property type="match status" value="1"/>
</dbReference>
<evidence type="ECO:0000313" key="2">
    <source>
        <dbReference type="Proteomes" id="UP000461880"/>
    </source>
</evidence>
<dbReference type="EMBL" id="VUMN01000001">
    <property type="protein sequence ID" value="MSS57390.1"/>
    <property type="molecule type" value="Genomic_DNA"/>
</dbReference>
<proteinExistence type="predicted"/>
<name>A0A7X2NQ71_9FIRM</name>
<reference evidence="1 2" key="1">
    <citation type="submission" date="2019-08" db="EMBL/GenBank/DDBJ databases">
        <title>In-depth cultivation of the pig gut microbiome towards novel bacterial diversity and tailored functional studies.</title>
        <authorList>
            <person name="Wylensek D."/>
            <person name="Hitch T.C.A."/>
            <person name="Clavel T."/>
        </authorList>
    </citation>
    <scope>NUCLEOTIDE SEQUENCE [LARGE SCALE GENOMIC DNA]</scope>
    <source>
        <strain evidence="1 2">Oil+RF-744-GAM-WT-6</strain>
    </source>
</reference>
<comment type="caution">
    <text evidence="1">The sequence shown here is derived from an EMBL/GenBank/DDBJ whole genome shotgun (WGS) entry which is preliminary data.</text>
</comment>
<dbReference type="RefSeq" id="WP_154502085.1">
    <property type="nucleotide sequence ID" value="NZ_JAQXPC010000027.1"/>
</dbReference>
<dbReference type="PANTHER" id="PTHR38451">
    <property type="entry name" value="TRNA (ADENINE(22)-N(1))-METHYLTRANSFERASE"/>
    <property type="match status" value="1"/>
</dbReference>
<dbReference type="GO" id="GO:0160105">
    <property type="term" value="F:tRNA (adenine(22)-N1)-methyltransferase activity"/>
    <property type="evidence" value="ECO:0007669"/>
    <property type="project" value="InterPro"/>
</dbReference>
<keyword evidence="2" id="KW-1185">Reference proteome</keyword>
<organism evidence="1 2">
    <name type="scientific">Stecheria intestinalis</name>
    <dbReference type="NCBI Taxonomy" id="2606630"/>
    <lineage>
        <taxon>Bacteria</taxon>
        <taxon>Bacillati</taxon>
        <taxon>Bacillota</taxon>
        <taxon>Erysipelotrichia</taxon>
        <taxon>Erysipelotrichales</taxon>
        <taxon>Erysipelotrichaceae</taxon>
        <taxon>Stecheria</taxon>
    </lineage>
</organism>
<dbReference type="PANTHER" id="PTHR38451:SF1">
    <property type="entry name" value="TRNA (ADENINE(22)-N(1))-METHYLTRANSFERASE"/>
    <property type="match status" value="1"/>
</dbReference>
<dbReference type="Gene3D" id="3.40.50.150">
    <property type="entry name" value="Vaccinia Virus protein VP39"/>
    <property type="match status" value="1"/>
</dbReference>
<sequence length="218" mass="24215">MNQRLKAISALVPSGTILADIGTDHGYLPIDLVKRGICPKAYACDVAEGPLSAAKTNIASEHLEGKVFAILSDGFIQVPEDADCAVIAGMGWYTAQAILERAEERLPSFRRIIVQVNGDTDLLRKWISDRRKTIHEECMVNDRGKVYTAVSFSMQEHAPYADREILLGPCLLNERSPLFLDDCQKQAELLSMILSKRPEDETAARLSRRLAIYESVNP</sequence>
<dbReference type="InterPro" id="IPR029063">
    <property type="entry name" value="SAM-dependent_MTases_sf"/>
</dbReference>
<keyword evidence="1" id="KW-0489">Methyltransferase</keyword>
<dbReference type="GO" id="GO:0032259">
    <property type="term" value="P:methylation"/>
    <property type="evidence" value="ECO:0007669"/>
    <property type="project" value="UniProtKB-KW"/>
</dbReference>
<dbReference type="Proteomes" id="UP000461880">
    <property type="component" value="Unassembled WGS sequence"/>
</dbReference>
<keyword evidence="1" id="KW-0808">Transferase</keyword>
<gene>
    <name evidence="1" type="ORF">FYJ51_00495</name>
</gene>
<dbReference type="AlphaFoldDB" id="A0A7X2NQ71"/>